<dbReference type="PANTHER" id="PTHR46637">
    <property type="entry name" value="TIS1421-TRANSPOSASE PROTEIN A"/>
    <property type="match status" value="1"/>
</dbReference>
<dbReference type="Pfam" id="PF13340">
    <property type="entry name" value="DUF4096"/>
    <property type="match status" value="1"/>
</dbReference>
<dbReference type="Pfam" id="PF07916">
    <property type="entry name" value="TraG_N"/>
    <property type="match status" value="1"/>
</dbReference>
<dbReference type="InterPro" id="IPR025161">
    <property type="entry name" value="IS402-like_dom"/>
</dbReference>
<dbReference type="PANTHER" id="PTHR46637:SF1">
    <property type="entry name" value="BLL5188 PROTEIN"/>
    <property type="match status" value="1"/>
</dbReference>
<sequence>MARYDIPDEAWILIEPCLPPIHSKRAGRPHAEHRRVMNGMFWVLCSGAPWRDLPERYGPWKTAYNRFNRWSKSGIINKIFNRLLSILDEKGLIDWAEICLDGSNIRASKDAAGAKKTSRYQEAVIRRLVSPVNLTVSQASQVYAGYGGNADPTLWDGSTRIGASAGALLGGLLAYPMFDAVRQALPMIQAVILMALYILIPLLLLVAAYEFKTVFTLTCVIFALNFLTFWWELARWLDSHLLDALYGSDTHSLFNLAGMQNTSDDVMMGLVMGTLFIVLPMIWLGALAWAGVRMGDIGGLMSQGVGQVRQSAGIFGQKMMSKGK</sequence>
<reference evidence="4" key="1">
    <citation type="submission" date="2013-07" db="EMBL/GenBank/DDBJ databases">
        <title>Sub-species coevolution in mutualistic symbiosis.</title>
        <authorList>
            <person name="Murfin K."/>
            <person name="Klassen J."/>
            <person name="Lee M."/>
            <person name="Forst S."/>
            <person name="Stock P."/>
            <person name="Goodrich-Blair H."/>
        </authorList>
    </citation>
    <scope>NUCLEOTIDE SEQUENCE [LARGE SCALE GENOMIC DNA]</scope>
    <source>
        <strain evidence="4">Oregonense</strain>
    </source>
</reference>
<feature type="transmembrane region" description="Helical" evidence="1">
    <location>
        <begin position="214"/>
        <end position="231"/>
    </location>
</feature>
<evidence type="ECO:0000256" key="1">
    <source>
        <dbReference type="SAM" id="Phobius"/>
    </source>
</evidence>
<evidence type="ECO:0000259" key="2">
    <source>
        <dbReference type="Pfam" id="PF07916"/>
    </source>
</evidence>
<keyword evidence="1" id="KW-0472">Membrane</keyword>
<organism evidence="4 5">
    <name type="scientific">Xenorhabdus bovienii str. oregonense</name>
    <dbReference type="NCBI Taxonomy" id="1398202"/>
    <lineage>
        <taxon>Bacteria</taxon>
        <taxon>Pseudomonadati</taxon>
        <taxon>Pseudomonadota</taxon>
        <taxon>Gammaproteobacteria</taxon>
        <taxon>Enterobacterales</taxon>
        <taxon>Morganellaceae</taxon>
        <taxon>Xenorhabdus</taxon>
    </lineage>
</organism>
<feature type="transmembrane region" description="Helical" evidence="1">
    <location>
        <begin position="266"/>
        <end position="292"/>
    </location>
</feature>
<dbReference type="AlphaFoldDB" id="A0A077P5T0"/>
<dbReference type="Proteomes" id="UP000028483">
    <property type="component" value="Unassembled WGS sequence"/>
</dbReference>
<feature type="transmembrane region" description="Helical" evidence="1">
    <location>
        <begin position="184"/>
        <end position="207"/>
    </location>
</feature>
<dbReference type="InterPro" id="IPR012931">
    <property type="entry name" value="TraG_N_Proteobacteria"/>
</dbReference>
<feature type="domain" description="Insertion element IS402-like" evidence="3">
    <location>
        <begin position="7"/>
        <end position="80"/>
    </location>
</feature>
<accession>A0A077P5T0</accession>
<keyword evidence="1" id="KW-0812">Transmembrane</keyword>
<feature type="domain" description="TraG N-terminal Proteobacteria" evidence="2">
    <location>
        <begin position="109"/>
        <end position="303"/>
    </location>
</feature>
<comment type="caution">
    <text evidence="4">The sequence shown here is derived from an EMBL/GenBank/DDBJ whole genome shotgun (WGS) entry which is preliminary data.</text>
</comment>
<evidence type="ECO:0000313" key="5">
    <source>
        <dbReference type="Proteomes" id="UP000028483"/>
    </source>
</evidence>
<keyword evidence="1" id="KW-1133">Transmembrane helix</keyword>
<proteinExistence type="predicted"/>
<protein>
    <submittedName>
        <fullName evidence="4">Transposase</fullName>
    </submittedName>
</protein>
<dbReference type="EMBL" id="CBSX010000129">
    <property type="protein sequence ID" value="CDH06154.1"/>
    <property type="molecule type" value="Genomic_DNA"/>
</dbReference>
<dbReference type="NCBIfam" id="NF033580">
    <property type="entry name" value="transpos_IS5_3"/>
    <property type="match status" value="1"/>
</dbReference>
<evidence type="ECO:0000259" key="3">
    <source>
        <dbReference type="Pfam" id="PF13340"/>
    </source>
</evidence>
<gene>
    <name evidence="4" type="ORF">XBO1_2140002</name>
</gene>
<dbReference type="HOGENOM" id="CLU_857780_0_0_6"/>
<dbReference type="InterPro" id="IPR052909">
    <property type="entry name" value="Transposase_6_like"/>
</dbReference>
<evidence type="ECO:0000313" key="4">
    <source>
        <dbReference type="EMBL" id="CDH06154.1"/>
    </source>
</evidence>
<name>A0A077P5T0_XENBV</name>